<organism evidence="1 2">
    <name type="scientific">Tanacetum coccineum</name>
    <dbReference type="NCBI Taxonomy" id="301880"/>
    <lineage>
        <taxon>Eukaryota</taxon>
        <taxon>Viridiplantae</taxon>
        <taxon>Streptophyta</taxon>
        <taxon>Embryophyta</taxon>
        <taxon>Tracheophyta</taxon>
        <taxon>Spermatophyta</taxon>
        <taxon>Magnoliopsida</taxon>
        <taxon>eudicotyledons</taxon>
        <taxon>Gunneridae</taxon>
        <taxon>Pentapetalae</taxon>
        <taxon>asterids</taxon>
        <taxon>campanulids</taxon>
        <taxon>Asterales</taxon>
        <taxon>Asteraceae</taxon>
        <taxon>Asteroideae</taxon>
        <taxon>Anthemideae</taxon>
        <taxon>Anthemidinae</taxon>
        <taxon>Tanacetum</taxon>
    </lineage>
</organism>
<reference evidence="1" key="1">
    <citation type="journal article" date="2022" name="Int. J. Mol. Sci.">
        <title>Draft Genome of Tanacetum Coccineum: Genomic Comparison of Closely Related Tanacetum-Family Plants.</title>
        <authorList>
            <person name="Yamashiro T."/>
            <person name="Shiraishi A."/>
            <person name="Nakayama K."/>
            <person name="Satake H."/>
        </authorList>
    </citation>
    <scope>NUCLEOTIDE SEQUENCE</scope>
</reference>
<name>A0ABQ5C387_9ASTR</name>
<gene>
    <name evidence="1" type="ORF">Tco_0878245</name>
</gene>
<comment type="caution">
    <text evidence="1">The sequence shown here is derived from an EMBL/GenBank/DDBJ whole genome shotgun (WGS) entry which is preliminary data.</text>
</comment>
<evidence type="ECO:0000313" key="2">
    <source>
        <dbReference type="Proteomes" id="UP001151760"/>
    </source>
</evidence>
<dbReference type="Proteomes" id="UP001151760">
    <property type="component" value="Unassembled WGS sequence"/>
</dbReference>
<keyword evidence="2" id="KW-1185">Reference proteome</keyword>
<protein>
    <submittedName>
        <fullName evidence="1">Uncharacterized protein</fullName>
    </submittedName>
</protein>
<evidence type="ECO:0000313" key="1">
    <source>
        <dbReference type="EMBL" id="GJT19539.1"/>
    </source>
</evidence>
<sequence length="116" mass="13270">MPRILIPLRPILGVLQIGIKSQGYREPESRYLFKRVTITRLRTAFVEPEAGLPPSPIYVPFVQKPVYTSSYRLTMRYYAEEQPMPAADYLIIRTPGYIPEVTTSEEDLEAYDEGGS</sequence>
<proteinExistence type="predicted"/>
<accession>A0ABQ5C387</accession>
<dbReference type="EMBL" id="BQNB010013725">
    <property type="protein sequence ID" value="GJT19539.1"/>
    <property type="molecule type" value="Genomic_DNA"/>
</dbReference>
<reference evidence="1" key="2">
    <citation type="submission" date="2022-01" db="EMBL/GenBank/DDBJ databases">
        <authorList>
            <person name="Yamashiro T."/>
            <person name="Shiraishi A."/>
            <person name="Satake H."/>
            <person name="Nakayama K."/>
        </authorList>
    </citation>
    <scope>NUCLEOTIDE SEQUENCE</scope>
</reference>